<reference evidence="3 4" key="1">
    <citation type="submission" date="2016-04" db="EMBL/GenBank/DDBJ databases">
        <title>Acidithiobacillus ferrooxidans genome sequencing and assembly.</title>
        <authorList>
            <person name="Zhou Z."/>
        </authorList>
    </citation>
    <scope>NUCLEOTIDE SEQUENCE [LARGE SCALE GENOMIC DNA]</scope>
    <source>
        <strain evidence="3 4">BY0502</strain>
    </source>
</reference>
<dbReference type="AlphaFoldDB" id="A0A179BHL0"/>
<dbReference type="PANTHER" id="PTHR35004">
    <property type="entry name" value="TRANSPOSASE RV3428C-RELATED"/>
    <property type="match status" value="1"/>
</dbReference>
<dbReference type="InterPro" id="IPR001584">
    <property type="entry name" value="Integrase_cat-core"/>
</dbReference>
<sequence>MIPETAMKIGQRFVVRKIEFEILAIESGRIRYAEVKGGRIRHMVFDKFNELCQRNIAELLGENLNENDLQRPSKLTEVEMTEMNRRLSYVRPITKAMVARSHEYVEPLIINLAKERKEDPPGTSTVLRWIRKYILANENPLSLAPRFRDRGNRSLRFDPRVEGIMSDRIAQDYLNSQRLSVARVSSHIVGHLMEEFGDNDLPPVDLTFPSERTVQRRVAEIDLYKRDRARFGPHAANRRHKAAGAQRLVTRVLEVTEADGTLLDVLIVDPDTGDVLGRPYCTAVIDVWSRAIIALVITFTPFSAPTLLMALKMACSQKCTQNMGGVMEIVVFDNGSDYGSDAVRNFCSRTGIQIETCAPRDPNGKPHIERFFKTLNHQLIHILKGTTFSNPTDRGDYISNKYACVTMEILRARVFEWLENDYHVRLHRGFGRTPFHAWEESAKDHLPLVFPVDDLDIIARSVVLRSINRGRIQYENQHWYSHALAMLEQQLGTHGLPDKVKVFVDELNLDRVFVEDPRSHGNFIQADSTRPEYTRGLTLYEHRKVCQEIRDQGKADLEKLPPFAWEKARWELWKKIVEDGESYANKQIARLTDGKKKRLLDADEKIMEHTEELPEQADTLGDPPDDGKNEESIVETGENRYRCPKNDTDPIDIVETSKNSAPEKRSFEVQRIIRDLNK</sequence>
<dbReference type="Gene3D" id="3.30.420.10">
    <property type="entry name" value="Ribonuclease H-like superfamily/Ribonuclease H"/>
    <property type="match status" value="1"/>
</dbReference>
<gene>
    <name evidence="3" type="ORF">A4H96_07860</name>
</gene>
<dbReference type="RefSeq" id="WP_064219077.1">
    <property type="nucleotide sequence ID" value="NZ_LVXZ01000095.1"/>
</dbReference>
<keyword evidence="4" id="KW-1185">Reference proteome</keyword>
<dbReference type="Pfam" id="PF00665">
    <property type="entry name" value="rve"/>
    <property type="match status" value="1"/>
</dbReference>
<comment type="caution">
    <text evidence="3">The sequence shown here is derived from an EMBL/GenBank/DDBJ whole genome shotgun (WGS) entry which is preliminary data.</text>
</comment>
<dbReference type="GO" id="GO:0015074">
    <property type="term" value="P:DNA integration"/>
    <property type="evidence" value="ECO:0007669"/>
    <property type="project" value="InterPro"/>
</dbReference>
<evidence type="ECO:0000259" key="2">
    <source>
        <dbReference type="PROSITE" id="PS50994"/>
    </source>
</evidence>
<name>A0A179BHL0_ACIFR</name>
<organism evidence="3 4">
    <name type="scientific">Acidithiobacillus ferrooxidans</name>
    <name type="common">Thiobacillus ferrooxidans</name>
    <dbReference type="NCBI Taxonomy" id="920"/>
    <lineage>
        <taxon>Bacteria</taxon>
        <taxon>Pseudomonadati</taxon>
        <taxon>Pseudomonadota</taxon>
        <taxon>Acidithiobacillia</taxon>
        <taxon>Acidithiobacillales</taxon>
        <taxon>Acidithiobacillaceae</taxon>
        <taxon>Acidithiobacillus</taxon>
    </lineage>
</organism>
<feature type="compositionally biased region" description="Basic and acidic residues" evidence="1">
    <location>
        <begin position="625"/>
        <end position="648"/>
    </location>
</feature>
<dbReference type="InterPro" id="IPR012337">
    <property type="entry name" value="RNaseH-like_sf"/>
</dbReference>
<proteinExistence type="predicted"/>
<dbReference type="OrthoDB" id="501284at2"/>
<protein>
    <submittedName>
        <fullName evidence="3">Integrase</fullName>
    </submittedName>
</protein>
<accession>A0A179BHL0</accession>
<dbReference type="SUPFAM" id="SSF53098">
    <property type="entry name" value="Ribonuclease H-like"/>
    <property type="match status" value="1"/>
</dbReference>
<dbReference type="EMBL" id="LVXZ01000095">
    <property type="protein sequence ID" value="OAP91227.1"/>
    <property type="molecule type" value="Genomic_DNA"/>
</dbReference>
<dbReference type="PANTHER" id="PTHR35004:SF6">
    <property type="entry name" value="TRANSPOSASE"/>
    <property type="match status" value="1"/>
</dbReference>
<dbReference type="PROSITE" id="PS50994">
    <property type="entry name" value="INTEGRASE"/>
    <property type="match status" value="1"/>
</dbReference>
<dbReference type="Proteomes" id="UP000078302">
    <property type="component" value="Unassembled WGS sequence"/>
</dbReference>
<evidence type="ECO:0000256" key="1">
    <source>
        <dbReference type="SAM" id="MobiDB-lite"/>
    </source>
</evidence>
<evidence type="ECO:0000313" key="3">
    <source>
        <dbReference type="EMBL" id="OAP91227.1"/>
    </source>
</evidence>
<feature type="domain" description="Integrase catalytic" evidence="2">
    <location>
        <begin position="246"/>
        <end position="442"/>
    </location>
</feature>
<feature type="region of interest" description="Disordered" evidence="1">
    <location>
        <begin position="609"/>
        <end position="666"/>
    </location>
</feature>
<evidence type="ECO:0000313" key="4">
    <source>
        <dbReference type="Proteomes" id="UP000078302"/>
    </source>
</evidence>
<dbReference type="InterPro" id="IPR036397">
    <property type="entry name" value="RNaseH_sf"/>
</dbReference>
<dbReference type="GO" id="GO:0003676">
    <property type="term" value="F:nucleic acid binding"/>
    <property type="evidence" value="ECO:0007669"/>
    <property type="project" value="InterPro"/>
</dbReference>